<proteinExistence type="predicted"/>
<evidence type="ECO:0000313" key="3">
    <source>
        <dbReference type="Proteomes" id="UP000279307"/>
    </source>
</evidence>
<sequence>MVPDQPDRYTLFSRVPSLSFHSSLATLCPYSLPFVRVSLGFALVLANFASPSKTRDAVDSDASSFSLEENVRSRAPKGETRRKTLVQINRRLSASAYTYLTRAEARARNARESDDPQASGTPLLFARFCLSLSFPLSLSLFLIFSPRSFYHDGERRQEESSGCSFLTSPYNATRESIRAPASSLFLSLSLSSLPSSFSFSLFLTQSLYLALSRSRTNHPSCSVFCPRPSVHSLSLFVPLALSLCRPPFGWGDPSPSIHPVRDASLSPSHPCARAHPSYTPLHPRYLGTLGRCTVCPSLSLSHPSPRVRASNGAAPPRGGSVKRMNERAPRR</sequence>
<reference evidence="2 3" key="1">
    <citation type="journal article" date="2018" name="Genome Res.">
        <title>The genomic architecture and molecular evolution of ant odorant receptors.</title>
        <authorList>
            <person name="McKenzie S.K."/>
            <person name="Kronauer D.J.C."/>
        </authorList>
    </citation>
    <scope>NUCLEOTIDE SEQUENCE [LARGE SCALE GENOMIC DNA]</scope>
    <source>
        <strain evidence="2">Clonal line C1</strain>
    </source>
</reference>
<accession>A0A3L8DFC0</accession>
<feature type="region of interest" description="Disordered" evidence="1">
    <location>
        <begin position="303"/>
        <end position="331"/>
    </location>
</feature>
<evidence type="ECO:0000313" key="2">
    <source>
        <dbReference type="EMBL" id="RLU19155.1"/>
    </source>
</evidence>
<dbReference type="EMBL" id="QOIP01000009">
    <property type="protein sequence ID" value="RLU19155.1"/>
    <property type="molecule type" value="Genomic_DNA"/>
</dbReference>
<gene>
    <name evidence="2" type="ORF">DMN91_009513</name>
</gene>
<dbReference type="Proteomes" id="UP000279307">
    <property type="component" value="Chromosome 9"/>
</dbReference>
<comment type="caution">
    <text evidence="2">The sequence shown here is derived from an EMBL/GenBank/DDBJ whole genome shotgun (WGS) entry which is preliminary data.</text>
</comment>
<name>A0A3L8DFC0_OOCBI</name>
<organism evidence="2 3">
    <name type="scientific">Ooceraea biroi</name>
    <name type="common">Clonal raider ant</name>
    <name type="synonym">Cerapachys biroi</name>
    <dbReference type="NCBI Taxonomy" id="2015173"/>
    <lineage>
        <taxon>Eukaryota</taxon>
        <taxon>Metazoa</taxon>
        <taxon>Ecdysozoa</taxon>
        <taxon>Arthropoda</taxon>
        <taxon>Hexapoda</taxon>
        <taxon>Insecta</taxon>
        <taxon>Pterygota</taxon>
        <taxon>Neoptera</taxon>
        <taxon>Endopterygota</taxon>
        <taxon>Hymenoptera</taxon>
        <taxon>Apocrita</taxon>
        <taxon>Aculeata</taxon>
        <taxon>Formicoidea</taxon>
        <taxon>Formicidae</taxon>
        <taxon>Dorylinae</taxon>
        <taxon>Ooceraea</taxon>
    </lineage>
</organism>
<evidence type="ECO:0000256" key="1">
    <source>
        <dbReference type="SAM" id="MobiDB-lite"/>
    </source>
</evidence>
<dbReference type="AlphaFoldDB" id="A0A3L8DFC0"/>
<protein>
    <submittedName>
        <fullName evidence="2">Uncharacterized protein</fullName>
    </submittedName>
</protein>